<protein>
    <submittedName>
        <fullName evidence="1">Uncharacterized protein</fullName>
    </submittedName>
</protein>
<name>A0A830HI10_9CHLO</name>
<dbReference type="PANTHER" id="PTHR35479:SF4">
    <property type="entry name" value="OS01G0750800 PROTEIN"/>
    <property type="match status" value="1"/>
</dbReference>
<comment type="caution">
    <text evidence="1">The sequence shown here is derived from an EMBL/GenBank/DDBJ whole genome shotgun (WGS) entry which is preliminary data.</text>
</comment>
<dbReference type="EMBL" id="BNJQ01000010">
    <property type="protein sequence ID" value="GHP05420.1"/>
    <property type="molecule type" value="Genomic_DNA"/>
</dbReference>
<organism evidence="1 2">
    <name type="scientific">Pycnococcus provasolii</name>
    <dbReference type="NCBI Taxonomy" id="41880"/>
    <lineage>
        <taxon>Eukaryota</taxon>
        <taxon>Viridiplantae</taxon>
        <taxon>Chlorophyta</taxon>
        <taxon>Pseudoscourfieldiophyceae</taxon>
        <taxon>Pseudoscourfieldiales</taxon>
        <taxon>Pycnococcaceae</taxon>
        <taxon>Pycnococcus</taxon>
    </lineage>
</organism>
<accession>A0A830HI10</accession>
<keyword evidence="2" id="KW-1185">Reference proteome</keyword>
<evidence type="ECO:0000313" key="2">
    <source>
        <dbReference type="Proteomes" id="UP000660262"/>
    </source>
</evidence>
<dbReference type="AlphaFoldDB" id="A0A830HI10"/>
<dbReference type="PANTHER" id="PTHR35479">
    <property type="entry name" value="UNNAMED PRODUCT"/>
    <property type="match status" value="1"/>
</dbReference>
<proteinExistence type="predicted"/>
<gene>
    <name evidence="1" type="ORF">PPROV_000417100</name>
</gene>
<evidence type="ECO:0000313" key="1">
    <source>
        <dbReference type="EMBL" id="GHP05420.1"/>
    </source>
</evidence>
<sequence>MRASLLRSMAGKLPIKTSPHVEAWNANREAYEQTFQWTPGNLAGTVVFCVAIPTGIYQLIKAEFNAVNDYQGIPRRVMP</sequence>
<dbReference type="Proteomes" id="UP000660262">
    <property type="component" value="Unassembled WGS sequence"/>
</dbReference>
<reference evidence="1" key="1">
    <citation type="submission" date="2020-10" db="EMBL/GenBank/DDBJ databases">
        <title>Unveiling of a novel bifunctional photoreceptor, Dualchrome1, isolated from a cosmopolitan green alga.</title>
        <authorList>
            <person name="Suzuki S."/>
            <person name="Kawachi M."/>
        </authorList>
    </citation>
    <scope>NUCLEOTIDE SEQUENCE</scope>
    <source>
        <strain evidence="1">NIES 2893</strain>
    </source>
</reference>